<dbReference type="AlphaFoldDB" id="A0A2P5A5R0"/>
<accession>A0A2P5A5R0</accession>
<reference evidence="2" key="1">
    <citation type="submission" date="2016-06" db="EMBL/GenBank/DDBJ databases">
        <title>Parallel loss of symbiosis genes in relatives of nitrogen-fixing non-legume Parasponia.</title>
        <authorList>
            <person name="Van Velzen R."/>
            <person name="Holmer R."/>
            <person name="Bu F."/>
            <person name="Rutten L."/>
            <person name="Van Zeijl A."/>
            <person name="Liu W."/>
            <person name="Santuari L."/>
            <person name="Cao Q."/>
            <person name="Sharma T."/>
            <person name="Shen D."/>
            <person name="Roswanjaya Y."/>
            <person name="Wardhani T."/>
            <person name="Kalhor M.S."/>
            <person name="Jansen J."/>
            <person name="Van den Hoogen J."/>
            <person name="Gungor B."/>
            <person name="Hartog M."/>
            <person name="Hontelez J."/>
            <person name="Verver J."/>
            <person name="Yang W.-C."/>
            <person name="Schijlen E."/>
            <person name="Repin R."/>
            <person name="Schilthuizen M."/>
            <person name="Schranz E."/>
            <person name="Heidstra R."/>
            <person name="Miyata K."/>
            <person name="Fedorova E."/>
            <person name="Kohlen W."/>
            <person name="Bisseling T."/>
            <person name="Smit S."/>
            <person name="Geurts R."/>
        </authorList>
    </citation>
    <scope>NUCLEOTIDE SEQUENCE [LARGE SCALE GENOMIC DNA]</scope>
    <source>
        <strain evidence="2">cv. WU1-14</strain>
    </source>
</reference>
<proteinExistence type="predicted"/>
<gene>
    <name evidence="1" type="ORF">PanWU01x14_366200</name>
</gene>
<organism evidence="1 2">
    <name type="scientific">Parasponia andersonii</name>
    <name type="common">Sponia andersonii</name>
    <dbReference type="NCBI Taxonomy" id="3476"/>
    <lineage>
        <taxon>Eukaryota</taxon>
        <taxon>Viridiplantae</taxon>
        <taxon>Streptophyta</taxon>
        <taxon>Embryophyta</taxon>
        <taxon>Tracheophyta</taxon>
        <taxon>Spermatophyta</taxon>
        <taxon>Magnoliopsida</taxon>
        <taxon>eudicotyledons</taxon>
        <taxon>Gunneridae</taxon>
        <taxon>Pentapetalae</taxon>
        <taxon>rosids</taxon>
        <taxon>fabids</taxon>
        <taxon>Rosales</taxon>
        <taxon>Cannabaceae</taxon>
        <taxon>Parasponia</taxon>
    </lineage>
</organism>
<sequence length="64" mass="7476">MINNHLELDRSRDTIDTIQDEARRDASKASQIRQKAKIRDFQDHIGKMLEKINDLKLSGHRPHA</sequence>
<dbReference type="Proteomes" id="UP000237105">
    <property type="component" value="Unassembled WGS sequence"/>
</dbReference>
<keyword evidence="2" id="KW-1185">Reference proteome</keyword>
<dbReference type="EMBL" id="JXTB01000910">
    <property type="protein sequence ID" value="PON31870.1"/>
    <property type="molecule type" value="Genomic_DNA"/>
</dbReference>
<evidence type="ECO:0000313" key="2">
    <source>
        <dbReference type="Proteomes" id="UP000237105"/>
    </source>
</evidence>
<name>A0A2P5A5R0_PARAD</name>
<protein>
    <submittedName>
        <fullName evidence="1">Uncharacterized protein</fullName>
    </submittedName>
</protein>
<evidence type="ECO:0000313" key="1">
    <source>
        <dbReference type="EMBL" id="PON31870.1"/>
    </source>
</evidence>
<feature type="non-terminal residue" evidence="1">
    <location>
        <position position="64"/>
    </location>
</feature>
<comment type="caution">
    <text evidence="1">The sequence shown here is derived from an EMBL/GenBank/DDBJ whole genome shotgun (WGS) entry which is preliminary data.</text>
</comment>